<dbReference type="SUPFAM" id="SSF51569">
    <property type="entry name" value="Aldolase"/>
    <property type="match status" value="1"/>
</dbReference>
<dbReference type="GO" id="GO:0016740">
    <property type="term" value="F:transferase activity"/>
    <property type="evidence" value="ECO:0007669"/>
    <property type="project" value="UniProtKB-KW"/>
</dbReference>
<proteinExistence type="predicted"/>
<dbReference type="Proteomes" id="UP000002564">
    <property type="component" value="Chromosome"/>
</dbReference>
<evidence type="ECO:0000259" key="2">
    <source>
        <dbReference type="Pfam" id="PF00793"/>
    </source>
</evidence>
<dbReference type="KEGG" id="ngk:NGK_1570"/>
<sequence length="302" mass="32331">MSGGNMIIVMSRRAAEADIAGVVAFIRSRGLREHISHGDERTVIGAIGDDRVLSVREVQTLPEVEKAVRILDTWKTVSRENRAEDSRVAAKGVAFGGGETVRIAAEPSVWSNADAVFLDPFFTSANLYDTLSADEGRGRCRRLAEQAASAHGAGKPVLVRVRNVRHVEAALNAGADILYLGGGLMSDLAVLNEAGSLNIPLVLCKDKHHSAEDWLNAAEYVVSRGNRHLILGESGVLGHTKGHPYRLDVESIVKVRQISHLPVIANITGLWSRDMPQEILYGLAKAAGACGIVGTCFEKAGG</sequence>
<dbReference type="HOGENOM" id="CLU_062599_3_0_4"/>
<evidence type="ECO:0000313" key="5">
    <source>
        <dbReference type="Proteomes" id="UP000002564"/>
    </source>
</evidence>
<dbReference type="Gene3D" id="3.30.70.1140">
    <property type="entry name" value="Phospho-2-dehydro-3-deoxyheptonate aldolase, domain 1"/>
    <property type="match status" value="1"/>
</dbReference>
<dbReference type="PANTHER" id="PTHR43018">
    <property type="entry name" value="PHOSPHO-2-DEHYDRO-3-DEOXYHEPTONATE ALDOLASE"/>
    <property type="match status" value="1"/>
</dbReference>
<feature type="domain" description="DAHP synthetase I/KDSA" evidence="2">
    <location>
        <begin position="145"/>
        <end position="298"/>
    </location>
</feature>
<dbReference type="InterPro" id="IPR013785">
    <property type="entry name" value="Aldolase_TIM"/>
</dbReference>
<dbReference type="AlphaFoldDB" id="B4RN60"/>
<dbReference type="InterPro" id="IPR006218">
    <property type="entry name" value="DAHP1/KDSA"/>
</dbReference>
<organism evidence="4 5">
    <name type="scientific">Neisseria gonorrhoeae (strain NCCP11945)</name>
    <dbReference type="NCBI Taxonomy" id="521006"/>
    <lineage>
        <taxon>Bacteria</taxon>
        <taxon>Pseudomonadati</taxon>
        <taxon>Pseudomonadota</taxon>
        <taxon>Betaproteobacteria</taxon>
        <taxon>Neisseriales</taxon>
        <taxon>Neisseriaceae</taxon>
        <taxon>Neisseria</taxon>
    </lineage>
</organism>
<dbReference type="Gene3D" id="3.20.20.70">
    <property type="entry name" value="Aldolase class I"/>
    <property type="match status" value="1"/>
</dbReference>
<feature type="domain" description="DAHP synthase ferredoxin-like" evidence="3">
    <location>
        <begin position="6"/>
        <end position="71"/>
    </location>
</feature>
<evidence type="ECO:0000256" key="1">
    <source>
        <dbReference type="ARBA" id="ARBA00022679"/>
    </source>
</evidence>
<dbReference type="EMBL" id="CP001050">
    <property type="protein sequence ID" value="ACF30224.1"/>
    <property type="molecule type" value="Genomic_DNA"/>
</dbReference>
<dbReference type="InterPro" id="IPR041071">
    <property type="entry name" value="DAHP_snth_FXD"/>
</dbReference>
<protein>
    <submittedName>
        <fullName evidence="4">Chorismate mutase-related protein</fullName>
    </submittedName>
</protein>
<dbReference type="PANTHER" id="PTHR43018:SF3">
    <property type="entry name" value="CARBOXYSOME FORMATION PROTEIN"/>
    <property type="match status" value="1"/>
</dbReference>
<evidence type="ECO:0000259" key="3">
    <source>
        <dbReference type="Pfam" id="PF18152"/>
    </source>
</evidence>
<dbReference type="Pfam" id="PF18152">
    <property type="entry name" value="DAHP_snth_FXD"/>
    <property type="match status" value="1"/>
</dbReference>
<keyword evidence="1" id="KW-0808">Transferase</keyword>
<evidence type="ECO:0000313" key="4">
    <source>
        <dbReference type="EMBL" id="ACF30224.1"/>
    </source>
</evidence>
<accession>B4RN60</accession>
<dbReference type="InterPro" id="IPR052899">
    <property type="entry name" value="Class-I_DAHP_synthase"/>
</dbReference>
<dbReference type="Pfam" id="PF00793">
    <property type="entry name" value="DAHP_synth_1"/>
    <property type="match status" value="1"/>
</dbReference>
<reference evidence="4 5" key="1">
    <citation type="journal article" date="2008" name="J. Bacteriol.">
        <title>Complete genome sequence of Neisseria gonorrhoeae NCCP11945.</title>
        <authorList>
            <person name="Chung G.T."/>
            <person name="Yoo J.S."/>
            <person name="Oh H.B."/>
            <person name="Lee Y.S."/>
            <person name="Cha S.H."/>
            <person name="Kim S.J."/>
            <person name="Yoo C.K."/>
        </authorList>
    </citation>
    <scope>NUCLEOTIDE SEQUENCE [LARGE SCALE GENOMIC DNA]</scope>
    <source>
        <strain evidence="4 5">NCCP11945</strain>
    </source>
</reference>
<name>B4RN60_NEIG2</name>
<gene>
    <name evidence="4" type="ordered locus">NGK_1570</name>
</gene>